<feature type="non-terminal residue" evidence="2">
    <location>
        <position position="1"/>
    </location>
</feature>
<dbReference type="PANTHER" id="PTHR21248">
    <property type="entry name" value="CARDIOLIPIN SYNTHASE"/>
    <property type="match status" value="1"/>
</dbReference>
<dbReference type="Pfam" id="PF13091">
    <property type="entry name" value="PLDc_2"/>
    <property type="match status" value="1"/>
</dbReference>
<reference evidence="2" key="1">
    <citation type="submission" date="2013-08" db="EMBL/GenBank/DDBJ databases">
        <authorList>
            <person name="Mendez C."/>
            <person name="Richter M."/>
            <person name="Ferrer M."/>
            <person name="Sanchez J."/>
        </authorList>
    </citation>
    <scope>NUCLEOTIDE SEQUENCE</scope>
</reference>
<accession>T0Y2Q0</accession>
<organism evidence="2">
    <name type="scientific">mine drainage metagenome</name>
    <dbReference type="NCBI Taxonomy" id="410659"/>
    <lineage>
        <taxon>unclassified sequences</taxon>
        <taxon>metagenomes</taxon>
        <taxon>ecological metagenomes</taxon>
    </lineage>
</organism>
<comment type="caution">
    <text evidence="2">The sequence shown here is derived from an EMBL/GenBank/DDBJ whole genome shotgun (WGS) entry which is preliminary data.</text>
</comment>
<dbReference type="PANTHER" id="PTHR21248:SF22">
    <property type="entry name" value="PHOSPHOLIPASE D"/>
    <property type="match status" value="1"/>
</dbReference>
<dbReference type="GO" id="GO:0016020">
    <property type="term" value="C:membrane"/>
    <property type="evidence" value="ECO:0007669"/>
    <property type="project" value="TreeGrafter"/>
</dbReference>
<name>T0Y2Q0_9ZZZZ</name>
<proteinExistence type="predicted"/>
<dbReference type="GO" id="GO:0008808">
    <property type="term" value="F:cardiolipin synthase activity"/>
    <property type="evidence" value="ECO:0007669"/>
    <property type="project" value="TreeGrafter"/>
</dbReference>
<gene>
    <name evidence="2" type="ORF">B1A_20745</name>
</gene>
<sequence>KPTMLHCKMLIFDQHLVSVGSTNFDMRSFELNDEASLNVYDSEFARQMTAVFEQDLRLSTPYTLQRWRNRSWKQRAAEVIVVPIASQL</sequence>
<reference evidence="2" key="2">
    <citation type="journal article" date="2014" name="ISME J.">
        <title>Microbial stratification in low pH oxic and suboxic macroscopic growths along an acid mine drainage.</title>
        <authorList>
            <person name="Mendez-Garcia C."/>
            <person name="Mesa V."/>
            <person name="Sprenger R.R."/>
            <person name="Richter M."/>
            <person name="Diez M.S."/>
            <person name="Solano J."/>
            <person name="Bargiela R."/>
            <person name="Golyshina O.V."/>
            <person name="Manteca A."/>
            <person name="Ramos J.L."/>
            <person name="Gallego J.R."/>
            <person name="Llorente I."/>
            <person name="Martins Dos Santos V.A."/>
            <person name="Jensen O.N."/>
            <person name="Pelaez A.I."/>
            <person name="Sanchez J."/>
            <person name="Ferrer M."/>
        </authorList>
    </citation>
    <scope>NUCLEOTIDE SEQUENCE</scope>
</reference>
<dbReference type="EMBL" id="AUZX01015316">
    <property type="protein sequence ID" value="EQD29376.1"/>
    <property type="molecule type" value="Genomic_DNA"/>
</dbReference>
<dbReference type="Gene3D" id="3.30.870.10">
    <property type="entry name" value="Endonuclease Chain A"/>
    <property type="match status" value="1"/>
</dbReference>
<dbReference type="InterPro" id="IPR025202">
    <property type="entry name" value="PLD-like_dom"/>
</dbReference>
<dbReference type="PROSITE" id="PS50035">
    <property type="entry name" value="PLD"/>
    <property type="match status" value="1"/>
</dbReference>
<dbReference type="SMART" id="SM00155">
    <property type="entry name" value="PLDc"/>
    <property type="match status" value="1"/>
</dbReference>
<evidence type="ECO:0000313" key="2">
    <source>
        <dbReference type="EMBL" id="EQD29376.1"/>
    </source>
</evidence>
<protein>
    <submittedName>
        <fullName evidence="2">Phospholipase D/Transphosphatidylase</fullName>
    </submittedName>
</protein>
<dbReference type="AlphaFoldDB" id="T0Y2Q0"/>
<feature type="domain" description="PLD phosphodiesterase" evidence="1">
    <location>
        <begin position="1"/>
        <end position="28"/>
    </location>
</feature>
<evidence type="ECO:0000259" key="1">
    <source>
        <dbReference type="PROSITE" id="PS50035"/>
    </source>
</evidence>
<dbReference type="SUPFAM" id="SSF56024">
    <property type="entry name" value="Phospholipase D/nuclease"/>
    <property type="match status" value="1"/>
</dbReference>
<dbReference type="InterPro" id="IPR001736">
    <property type="entry name" value="PLipase_D/transphosphatidylase"/>
</dbReference>
<dbReference type="GO" id="GO:0032049">
    <property type="term" value="P:cardiolipin biosynthetic process"/>
    <property type="evidence" value="ECO:0007669"/>
    <property type="project" value="UniProtKB-ARBA"/>
</dbReference>